<keyword evidence="1" id="KW-1003">Cell membrane</keyword>
<dbReference type="AlphaFoldDB" id="A0A7C0U665"/>
<gene>
    <name evidence="9" type="ORF">ENF32_03020</name>
</gene>
<reference evidence="9" key="1">
    <citation type="journal article" date="2020" name="mSystems">
        <title>Genome- and Community-Level Interaction Insights into Carbon Utilization and Element Cycling Functions of Hydrothermarchaeota in Hydrothermal Sediment.</title>
        <authorList>
            <person name="Zhou Z."/>
            <person name="Liu Y."/>
            <person name="Xu W."/>
            <person name="Pan J."/>
            <person name="Luo Z.H."/>
            <person name="Li M."/>
        </authorList>
    </citation>
    <scope>NUCLEOTIDE SEQUENCE [LARGE SCALE GENOMIC DNA]</scope>
    <source>
        <strain evidence="9">HyVt-115</strain>
    </source>
</reference>
<evidence type="ECO:0000256" key="4">
    <source>
        <dbReference type="ARBA" id="ARBA00023136"/>
    </source>
</evidence>
<evidence type="ECO:0000256" key="3">
    <source>
        <dbReference type="ARBA" id="ARBA00022989"/>
    </source>
</evidence>
<dbReference type="InterPro" id="IPR010445">
    <property type="entry name" value="LapA_dom"/>
</dbReference>
<dbReference type="GO" id="GO:0005886">
    <property type="term" value="C:plasma membrane"/>
    <property type="evidence" value="ECO:0007669"/>
    <property type="project" value="InterPro"/>
</dbReference>
<comment type="caution">
    <text evidence="9">The sequence shown here is derived from an EMBL/GenBank/DDBJ whole genome shotgun (WGS) entry which is preliminary data.</text>
</comment>
<dbReference type="EMBL" id="DQWS01000115">
    <property type="protein sequence ID" value="HDD53024.1"/>
    <property type="molecule type" value="Genomic_DNA"/>
</dbReference>
<keyword evidence="2 7" id="KW-0812">Transmembrane</keyword>
<feature type="coiled-coil region" evidence="5">
    <location>
        <begin position="64"/>
        <end position="98"/>
    </location>
</feature>
<feature type="transmembrane region" description="Helical" evidence="7">
    <location>
        <begin position="7"/>
        <end position="33"/>
    </location>
</feature>
<protein>
    <submittedName>
        <fullName evidence="9">LapA family protein</fullName>
    </submittedName>
</protein>
<keyword evidence="4 7" id="KW-0472">Membrane</keyword>
<sequence length="139" mass="15897">MAILKLLVGLVVVFLLVVFAIANMEAVAVSFYFYKTPSVPLFVVIFISLLIGVMLAWVLVIGEQFRLRNQVRSKDRRIKELERELEGLEDRLAKLVPEERPIAPEQKVSEELEQEGEVLPAAEPSFEPFQEKPKESRED</sequence>
<dbReference type="Pfam" id="PF06305">
    <property type="entry name" value="LapA_dom"/>
    <property type="match status" value="1"/>
</dbReference>
<name>A0A7C0U665_9BACT</name>
<dbReference type="Proteomes" id="UP000885690">
    <property type="component" value="Unassembled WGS sequence"/>
</dbReference>
<evidence type="ECO:0000256" key="1">
    <source>
        <dbReference type="ARBA" id="ARBA00022475"/>
    </source>
</evidence>
<feature type="compositionally biased region" description="Basic and acidic residues" evidence="6">
    <location>
        <begin position="129"/>
        <end position="139"/>
    </location>
</feature>
<proteinExistence type="predicted"/>
<feature type="region of interest" description="Disordered" evidence="6">
    <location>
        <begin position="102"/>
        <end position="139"/>
    </location>
</feature>
<organism evidence="9">
    <name type="scientific">Thermosulfidibacter takaii</name>
    <dbReference type="NCBI Taxonomy" id="412593"/>
    <lineage>
        <taxon>Bacteria</taxon>
        <taxon>Pseudomonadati</taxon>
        <taxon>Thermosulfidibacterota</taxon>
        <taxon>Thermosulfidibacteria</taxon>
        <taxon>Thermosulfidibacterales</taxon>
        <taxon>Thermosulfidibacteraceae</taxon>
    </lineage>
</organism>
<keyword evidence="3 7" id="KW-1133">Transmembrane helix</keyword>
<feature type="domain" description="Lipopolysaccharide assembly protein A" evidence="8">
    <location>
        <begin position="23"/>
        <end position="86"/>
    </location>
</feature>
<evidence type="ECO:0000313" key="9">
    <source>
        <dbReference type="EMBL" id="HDD53024.1"/>
    </source>
</evidence>
<keyword evidence="5" id="KW-0175">Coiled coil</keyword>
<accession>A0A7C0U665</accession>
<evidence type="ECO:0000259" key="8">
    <source>
        <dbReference type="Pfam" id="PF06305"/>
    </source>
</evidence>
<dbReference type="PANTHER" id="PTHR41335:SF1">
    <property type="entry name" value="MEMBRANE PROTEIN"/>
    <property type="match status" value="1"/>
</dbReference>
<evidence type="ECO:0000256" key="6">
    <source>
        <dbReference type="SAM" id="MobiDB-lite"/>
    </source>
</evidence>
<dbReference type="PANTHER" id="PTHR41335">
    <property type="entry name" value="MEMBRANE PROTEIN-RELATED"/>
    <property type="match status" value="1"/>
</dbReference>
<feature type="transmembrane region" description="Helical" evidence="7">
    <location>
        <begin position="39"/>
        <end position="62"/>
    </location>
</feature>
<evidence type="ECO:0000256" key="2">
    <source>
        <dbReference type="ARBA" id="ARBA00022692"/>
    </source>
</evidence>
<evidence type="ECO:0000256" key="7">
    <source>
        <dbReference type="SAM" id="Phobius"/>
    </source>
</evidence>
<evidence type="ECO:0000256" key="5">
    <source>
        <dbReference type="SAM" id="Coils"/>
    </source>
</evidence>